<dbReference type="SMART" id="SM00471">
    <property type="entry name" value="HDc"/>
    <property type="match status" value="1"/>
</dbReference>
<dbReference type="RefSeq" id="WP_068718328.1">
    <property type="nucleotide sequence ID" value="NZ_LWDV01000009.1"/>
</dbReference>
<comment type="caution">
    <text evidence="2">The sequence shown here is derived from an EMBL/GenBank/DDBJ whole genome shotgun (WGS) entry which is preliminary data.</text>
</comment>
<dbReference type="AlphaFoldDB" id="A0A1C0A8B5"/>
<dbReference type="Pfam" id="PF13487">
    <property type="entry name" value="HD_5"/>
    <property type="match status" value="1"/>
</dbReference>
<reference evidence="2 3" key="2">
    <citation type="submission" date="2016-08" db="EMBL/GenBank/DDBJ databases">
        <title>Orenia metallireducens sp. nov. strain Z6, a Novel Metal-reducing Firmicute from the Deep Subsurface.</title>
        <authorList>
            <person name="Maxim B.I."/>
            <person name="Kenneth K."/>
            <person name="Flynn T.M."/>
            <person name="Oloughlin E.J."/>
            <person name="Locke R.A."/>
            <person name="Weber J.R."/>
            <person name="Egan S.M."/>
            <person name="Mackie R.I."/>
            <person name="Cann I.K."/>
        </authorList>
    </citation>
    <scope>NUCLEOTIDE SEQUENCE [LARGE SCALE GENOMIC DNA]</scope>
    <source>
        <strain evidence="2 3">Z6</strain>
    </source>
</reference>
<reference evidence="3" key="1">
    <citation type="submission" date="2016-07" db="EMBL/GenBank/DDBJ databases">
        <authorList>
            <person name="Florea S."/>
            <person name="Webb J.S."/>
            <person name="Jaromczyk J."/>
            <person name="Schardl C.L."/>
        </authorList>
    </citation>
    <scope>NUCLEOTIDE SEQUENCE [LARGE SCALE GENOMIC DNA]</scope>
    <source>
        <strain evidence="3">Z6</strain>
    </source>
</reference>
<evidence type="ECO:0000313" key="3">
    <source>
        <dbReference type="Proteomes" id="UP000093514"/>
    </source>
</evidence>
<organism evidence="2 3">
    <name type="scientific">Orenia metallireducens</name>
    <dbReference type="NCBI Taxonomy" id="1413210"/>
    <lineage>
        <taxon>Bacteria</taxon>
        <taxon>Bacillati</taxon>
        <taxon>Bacillota</taxon>
        <taxon>Clostridia</taxon>
        <taxon>Halanaerobiales</taxon>
        <taxon>Halobacteroidaceae</taxon>
        <taxon>Orenia</taxon>
    </lineage>
</organism>
<dbReference type="PROSITE" id="PS51832">
    <property type="entry name" value="HD_GYP"/>
    <property type="match status" value="1"/>
</dbReference>
<dbReference type="CDD" id="cd00077">
    <property type="entry name" value="HDc"/>
    <property type="match status" value="1"/>
</dbReference>
<keyword evidence="3" id="KW-1185">Reference proteome</keyword>
<dbReference type="EMBL" id="LWDV01000009">
    <property type="protein sequence ID" value="OCL26468.1"/>
    <property type="molecule type" value="Genomic_DNA"/>
</dbReference>
<gene>
    <name evidence="2" type="ORF">U472_10750</name>
</gene>
<dbReference type="Proteomes" id="UP000093514">
    <property type="component" value="Unassembled WGS sequence"/>
</dbReference>
<sequence length="357" mass="41105">MYLASIGDLKEGDILAKNIYTSDGKLLLGAGRRLNKKYINKLDKIGINHIYLKDNRLKELKKEDIEIIPEEIRKEAIIIARDCIKKIIDADTGLNHQEKHQLYRIIADIIDTITINKKILNCIKDIRLLQDELFFHLTNVTVLSLVVGKQLGYEKERLMELGIGAFLHDVGKIKVPLEIINKPGRLTDEEFEEVKKHTTYGYQILGNIEGIPEVSARIAYLHHERCDGSGYPKGISRRYIDEYARIVAIADVFDSMINDRVYRSSIKVKEVIEYLYTTFTENKMDRELVERFLRMVTPYPIGTKVKLNIGCEAVVTRVNETMKLRPVVKVLNFSGLDRDFIIDLSKDLNIDIIEEIV</sequence>
<feature type="domain" description="HD-GYP" evidence="1">
    <location>
        <begin position="111"/>
        <end position="308"/>
    </location>
</feature>
<dbReference type="PANTHER" id="PTHR43155">
    <property type="entry name" value="CYCLIC DI-GMP PHOSPHODIESTERASE PA4108-RELATED"/>
    <property type="match status" value="1"/>
</dbReference>
<dbReference type="Gene3D" id="1.10.3210.10">
    <property type="entry name" value="Hypothetical protein af1432"/>
    <property type="match status" value="1"/>
</dbReference>
<dbReference type="InterPro" id="IPR037522">
    <property type="entry name" value="HD_GYP_dom"/>
</dbReference>
<dbReference type="PANTHER" id="PTHR43155:SF2">
    <property type="entry name" value="CYCLIC DI-GMP PHOSPHODIESTERASE PA4108"/>
    <property type="match status" value="1"/>
</dbReference>
<evidence type="ECO:0000259" key="1">
    <source>
        <dbReference type="PROSITE" id="PS51832"/>
    </source>
</evidence>
<proteinExistence type="predicted"/>
<evidence type="ECO:0000313" key="2">
    <source>
        <dbReference type="EMBL" id="OCL26468.1"/>
    </source>
</evidence>
<protein>
    <recommendedName>
        <fullName evidence="1">HD-GYP domain-containing protein</fullName>
    </recommendedName>
</protein>
<dbReference type="SUPFAM" id="SSF109604">
    <property type="entry name" value="HD-domain/PDEase-like"/>
    <property type="match status" value="1"/>
</dbReference>
<dbReference type="InterPro" id="IPR003607">
    <property type="entry name" value="HD/PDEase_dom"/>
</dbReference>
<name>A0A1C0A8B5_9FIRM</name>
<accession>A0A1C0A8B5</accession>